<evidence type="ECO:0000313" key="4">
    <source>
        <dbReference type="Proteomes" id="UP000654075"/>
    </source>
</evidence>
<evidence type="ECO:0000313" key="2">
    <source>
        <dbReference type="EMBL" id="CAE8643077.1"/>
    </source>
</evidence>
<name>A0A813HXS3_POLGL</name>
<evidence type="ECO:0000313" key="3">
    <source>
        <dbReference type="EMBL" id="CAE8687243.1"/>
    </source>
</evidence>
<protein>
    <submittedName>
        <fullName evidence="2">Uncharacterized protein</fullName>
    </submittedName>
</protein>
<dbReference type="Proteomes" id="UP000626109">
    <property type="component" value="Unassembled WGS sequence"/>
</dbReference>
<dbReference type="EMBL" id="CAJNNV010001349">
    <property type="protein sequence ID" value="CAE8584846.1"/>
    <property type="molecule type" value="Genomic_DNA"/>
</dbReference>
<gene>
    <name evidence="1" type="ORF">PGLA1383_LOCUS3772</name>
    <name evidence="2" type="ORF">PGLA1383_LOCUS57446</name>
    <name evidence="3" type="ORF">PGLA2088_LOCUS25383</name>
</gene>
<keyword evidence="4" id="KW-1185">Reference proteome</keyword>
<accession>A0A813HXS3</accession>
<proteinExistence type="predicted"/>
<dbReference type="EMBL" id="CAJNNV010033260">
    <property type="protein sequence ID" value="CAE8643077.1"/>
    <property type="molecule type" value="Genomic_DNA"/>
</dbReference>
<sequence>MLNRDATRQLLPHLTKRFPCAAVERIDQFLGDNHLNVAAELRQVAEAKQAQIWSAFYAAEILPTAKKGFGWVAVRKEQGRKCFPLQLQDPVDTYVRDLARSQGLACEVAHGKGKGRKGCGSWLFSWGGDSPQVGKHPAAVELTRLASGAQKHRQRNVWAKFFTSKLLPIARIGRTKVEIDNVALQRFFNCSREDDFAKIARDKAVGCETTSSRRTGAKGRGKGLIHSYCFSWNNISLADGAILHEPCTGVELLKVVASARARFWEKFFQARLMPVAEEGLTSLHLVENEVIRWFPFVEKIIFDYHVEGLQTKVESFEELKTLVESTGVQMRYRPSAWASAFTFSW</sequence>
<dbReference type="Proteomes" id="UP000654075">
    <property type="component" value="Unassembled WGS sequence"/>
</dbReference>
<dbReference type="AlphaFoldDB" id="A0A813HXS3"/>
<dbReference type="EMBL" id="CAJNNW010026718">
    <property type="protein sequence ID" value="CAE8687243.1"/>
    <property type="molecule type" value="Genomic_DNA"/>
</dbReference>
<reference evidence="2" key="1">
    <citation type="submission" date="2021-02" db="EMBL/GenBank/DDBJ databases">
        <authorList>
            <person name="Dougan E. K."/>
            <person name="Rhodes N."/>
            <person name="Thang M."/>
            <person name="Chan C."/>
        </authorList>
    </citation>
    <scope>NUCLEOTIDE SEQUENCE</scope>
</reference>
<evidence type="ECO:0000313" key="1">
    <source>
        <dbReference type="EMBL" id="CAE8584846.1"/>
    </source>
</evidence>
<organism evidence="2 4">
    <name type="scientific">Polarella glacialis</name>
    <name type="common">Dinoflagellate</name>
    <dbReference type="NCBI Taxonomy" id="89957"/>
    <lineage>
        <taxon>Eukaryota</taxon>
        <taxon>Sar</taxon>
        <taxon>Alveolata</taxon>
        <taxon>Dinophyceae</taxon>
        <taxon>Suessiales</taxon>
        <taxon>Suessiaceae</taxon>
        <taxon>Polarella</taxon>
    </lineage>
</organism>
<comment type="caution">
    <text evidence="2">The sequence shown here is derived from an EMBL/GenBank/DDBJ whole genome shotgun (WGS) entry which is preliminary data.</text>
</comment>